<feature type="region of interest" description="Disordered" evidence="1">
    <location>
        <begin position="1"/>
        <end position="201"/>
    </location>
</feature>
<feature type="compositionally biased region" description="Basic residues" evidence="1">
    <location>
        <begin position="53"/>
        <end position="63"/>
    </location>
</feature>
<feature type="region of interest" description="Disordered" evidence="1">
    <location>
        <begin position="222"/>
        <end position="265"/>
    </location>
</feature>
<feature type="compositionally biased region" description="Gly residues" evidence="1">
    <location>
        <begin position="1"/>
        <end position="14"/>
    </location>
</feature>
<accession>A0A6J4QUM7</accession>
<name>A0A6J4QUM7_9ACTN</name>
<feature type="compositionally biased region" description="Basic and acidic residues" evidence="1">
    <location>
        <begin position="149"/>
        <end position="161"/>
    </location>
</feature>
<feature type="compositionally biased region" description="Basic and acidic residues" evidence="1">
    <location>
        <begin position="244"/>
        <end position="257"/>
    </location>
</feature>
<feature type="compositionally biased region" description="Basic and acidic residues" evidence="1">
    <location>
        <begin position="174"/>
        <end position="188"/>
    </location>
</feature>
<proteinExistence type="predicted"/>
<sequence length="265" mass="29888">EGPGEGDASGPGAGRGRDLRHPFPGAGRDAVAARPGHELAVAALQPARDPARRGRLRPRRLRHQQGDGRQDPRQRRQGHLLHKRRQLGELAAGQGAVPQARPRQGLLRLVLGEVARHKRSRRPRPDHGGQDGRVQGEGLRRRGAGQHGRLPEQDGLQDHLRPATPLQHVPGRGRPREGPRDRHEERPRPGQGPRRPLRLRHNRGLLRMEMVRRDEPVYRERQGRARRRVHRYGSEAGPLLPESESARVRRHPEEAQPRRLAQGLL</sequence>
<feature type="compositionally biased region" description="Basic and acidic residues" evidence="1">
    <location>
        <begin position="64"/>
        <end position="74"/>
    </location>
</feature>
<gene>
    <name evidence="2" type="ORF">AVDCRST_MAG01-01-5154</name>
</gene>
<organism evidence="2">
    <name type="scientific">uncultured Rubrobacteraceae bacterium</name>
    <dbReference type="NCBI Taxonomy" id="349277"/>
    <lineage>
        <taxon>Bacteria</taxon>
        <taxon>Bacillati</taxon>
        <taxon>Actinomycetota</taxon>
        <taxon>Rubrobacteria</taxon>
        <taxon>Rubrobacterales</taxon>
        <taxon>Rubrobacteraceae</taxon>
        <taxon>environmental samples</taxon>
    </lineage>
</organism>
<dbReference type="AlphaFoldDB" id="A0A6J4QUM7"/>
<reference evidence="2" key="1">
    <citation type="submission" date="2020-02" db="EMBL/GenBank/DDBJ databases">
        <authorList>
            <person name="Meier V. D."/>
        </authorList>
    </citation>
    <scope>NUCLEOTIDE SEQUENCE</scope>
    <source>
        <strain evidence="2">AVDCRST_MAG01</strain>
    </source>
</reference>
<feature type="compositionally biased region" description="Basic residues" evidence="1">
    <location>
        <begin position="75"/>
        <end position="85"/>
    </location>
</feature>
<feature type="non-terminal residue" evidence="2">
    <location>
        <position position="1"/>
    </location>
</feature>
<evidence type="ECO:0000313" key="2">
    <source>
        <dbReference type="EMBL" id="CAA9455662.1"/>
    </source>
</evidence>
<dbReference type="EMBL" id="CADCUW010000680">
    <property type="protein sequence ID" value="CAA9455662.1"/>
    <property type="molecule type" value="Genomic_DNA"/>
</dbReference>
<evidence type="ECO:0000256" key="1">
    <source>
        <dbReference type="SAM" id="MobiDB-lite"/>
    </source>
</evidence>
<protein>
    <submittedName>
        <fullName evidence="2">GH114</fullName>
    </submittedName>
</protein>
<feature type="non-terminal residue" evidence="2">
    <location>
        <position position="265"/>
    </location>
</feature>